<dbReference type="Proteomes" id="UP001155128">
    <property type="component" value="Unassembled WGS sequence"/>
</dbReference>
<evidence type="ECO:0000256" key="3">
    <source>
        <dbReference type="ARBA" id="ARBA00022691"/>
    </source>
</evidence>
<dbReference type="GO" id="GO:0003723">
    <property type="term" value="F:RNA binding"/>
    <property type="evidence" value="ECO:0007669"/>
    <property type="project" value="UniProtKB-UniRule"/>
</dbReference>
<dbReference type="InterPro" id="IPR023267">
    <property type="entry name" value="RCMT"/>
</dbReference>
<feature type="binding site" evidence="5">
    <location>
        <position position="233"/>
    </location>
    <ligand>
        <name>S-adenosyl-L-methionine</name>
        <dbReference type="ChEBI" id="CHEBI:59789"/>
    </ligand>
</feature>
<gene>
    <name evidence="7" type="ORF">NDO55_03970</name>
</gene>
<dbReference type="RefSeq" id="WP_252112631.1">
    <property type="nucleotide sequence ID" value="NZ_JAMSHT010000001.1"/>
</dbReference>
<comment type="caution">
    <text evidence="5">Lacks conserved residue(s) required for the propagation of feature annotation.</text>
</comment>
<evidence type="ECO:0000256" key="2">
    <source>
        <dbReference type="ARBA" id="ARBA00022679"/>
    </source>
</evidence>
<keyword evidence="4 5" id="KW-0694">RNA-binding</keyword>
<comment type="similarity">
    <text evidence="5">Belongs to the class I-like SAM-binding methyltransferase superfamily. RsmB/NOP family.</text>
</comment>
<dbReference type="AlphaFoldDB" id="A0A9X2J174"/>
<feature type="domain" description="SAM-dependent MTase RsmB/NOP-type" evidence="6">
    <location>
        <begin position="117"/>
        <end position="390"/>
    </location>
</feature>
<evidence type="ECO:0000313" key="8">
    <source>
        <dbReference type="Proteomes" id="UP001155128"/>
    </source>
</evidence>
<keyword evidence="3 5" id="KW-0949">S-adenosyl-L-methionine</keyword>
<name>A0A9X2J174_9SPHN</name>
<evidence type="ECO:0000256" key="5">
    <source>
        <dbReference type="PROSITE-ProRule" id="PRU01023"/>
    </source>
</evidence>
<accession>A0A9X2J174</accession>
<dbReference type="GO" id="GO:0008173">
    <property type="term" value="F:RNA methyltransferase activity"/>
    <property type="evidence" value="ECO:0007669"/>
    <property type="project" value="InterPro"/>
</dbReference>
<sequence length="390" mass="42004">MRPAARVQAAIEILDAVIASAREGGAPADALIRDYFRSRRYAGSKDRRAVRGLVYDAIRRHGDMPASGRAAMLGLAQDDPELAAQFDGSEHGPAPIAPDEPILEASNAPQWVKPLASNLVGDNDWPSFNQRAPLDLRVNLARTDREAMVSAFEGAELTPFSPMGLRLPTDSRVDDHAAYQDGLVEVQDEASQLVAMACRPATGQRIVDFCAGAGGKSLALAALAPEARIIAADTDKRRLSALGPRAERAGAAIETRLMNQPNELAAFEDGIGRFDTVLVDAPCSGSGTWRRSPELRWRLNPERLERLVGLQRDILDKAAQLVRPGGTLVYAVCSIIEREGAAQAADFESRHSGWMVQDALDVGRSDGPGRLLTPAHDGTDGFFIASWRKG</sequence>
<feature type="active site" description="Nucleophile" evidence="5">
    <location>
        <position position="333"/>
    </location>
</feature>
<dbReference type="SUPFAM" id="SSF53335">
    <property type="entry name" value="S-adenosyl-L-methionine-dependent methyltransferases"/>
    <property type="match status" value="1"/>
</dbReference>
<keyword evidence="1 5" id="KW-0489">Methyltransferase</keyword>
<dbReference type="InterPro" id="IPR001678">
    <property type="entry name" value="MeTrfase_RsmB-F_NOP2_dom"/>
</dbReference>
<reference evidence="7" key="1">
    <citation type="submission" date="2022-06" db="EMBL/GenBank/DDBJ databases">
        <title>Sphingomicrobium sedimins sp. nov., a marine bacterium isolated from tidal flat.</title>
        <authorList>
            <person name="Kim C.-H."/>
            <person name="Yoo Y."/>
            <person name="Kim J.-J."/>
        </authorList>
    </citation>
    <scope>NUCLEOTIDE SEQUENCE</scope>
    <source>
        <strain evidence="7">GRR-S6-50</strain>
    </source>
</reference>
<dbReference type="PANTHER" id="PTHR22807">
    <property type="entry name" value="NOP2 YEAST -RELATED NOL1/NOP2/FMU SUN DOMAIN-CONTAINING"/>
    <property type="match status" value="1"/>
</dbReference>
<dbReference type="Pfam" id="PF01189">
    <property type="entry name" value="Methyltr_RsmB-F"/>
    <property type="match status" value="1"/>
</dbReference>
<dbReference type="EMBL" id="JAMSHT010000001">
    <property type="protein sequence ID" value="MCM8556973.1"/>
    <property type="molecule type" value="Genomic_DNA"/>
</dbReference>
<comment type="caution">
    <text evidence="7">The sequence shown here is derived from an EMBL/GenBank/DDBJ whole genome shotgun (WGS) entry which is preliminary data.</text>
</comment>
<evidence type="ECO:0000259" key="6">
    <source>
        <dbReference type="PROSITE" id="PS51686"/>
    </source>
</evidence>
<feature type="binding site" evidence="5">
    <location>
        <position position="280"/>
    </location>
    <ligand>
        <name>S-adenosyl-L-methionine</name>
        <dbReference type="ChEBI" id="CHEBI:59789"/>
    </ligand>
</feature>
<dbReference type="PRINTS" id="PR02008">
    <property type="entry name" value="RCMTFAMILY"/>
</dbReference>
<dbReference type="InterPro" id="IPR029063">
    <property type="entry name" value="SAM-dependent_MTases_sf"/>
</dbReference>
<evidence type="ECO:0000256" key="1">
    <source>
        <dbReference type="ARBA" id="ARBA00022603"/>
    </source>
</evidence>
<keyword evidence="8" id="KW-1185">Reference proteome</keyword>
<dbReference type="CDD" id="cd02440">
    <property type="entry name" value="AdoMet_MTases"/>
    <property type="match status" value="1"/>
</dbReference>
<dbReference type="GO" id="GO:0001510">
    <property type="term" value="P:RNA methylation"/>
    <property type="evidence" value="ECO:0007669"/>
    <property type="project" value="InterPro"/>
</dbReference>
<dbReference type="Gene3D" id="3.30.70.1170">
    <property type="entry name" value="Sun protein, domain 3"/>
    <property type="match status" value="1"/>
</dbReference>
<evidence type="ECO:0000313" key="7">
    <source>
        <dbReference type="EMBL" id="MCM8556973.1"/>
    </source>
</evidence>
<dbReference type="InterPro" id="IPR049560">
    <property type="entry name" value="MeTrfase_RsmB-F_NOP2_cat"/>
</dbReference>
<dbReference type="Gene3D" id="3.40.50.150">
    <property type="entry name" value="Vaccinia Virus protein VP39"/>
    <property type="match status" value="1"/>
</dbReference>
<dbReference type="PANTHER" id="PTHR22807:SF53">
    <property type="entry name" value="RIBOSOMAL RNA SMALL SUBUNIT METHYLTRANSFERASE B-RELATED"/>
    <property type="match status" value="1"/>
</dbReference>
<proteinExistence type="inferred from homology"/>
<evidence type="ECO:0000256" key="4">
    <source>
        <dbReference type="ARBA" id="ARBA00022884"/>
    </source>
</evidence>
<protein>
    <submittedName>
        <fullName evidence="7">RsmB/NOP family class I SAM-dependent RNA methyltransferase</fullName>
    </submittedName>
</protein>
<organism evidence="7 8">
    <name type="scientific">Sphingomicrobium sediminis</name>
    <dbReference type="NCBI Taxonomy" id="2950949"/>
    <lineage>
        <taxon>Bacteria</taxon>
        <taxon>Pseudomonadati</taxon>
        <taxon>Pseudomonadota</taxon>
        <taxon>Alphaproteobacteria</taxon>
        <taxon>Sphingomonadales</taxon>
        <taxon>Sphingomonadaceae</taxon>
        <taxon>Sphingomicrobium</taxon>
    </lineage>
</organism>
<keyword evidence="2 5" id="KW-0808">Transferase</keyword>
<dbReference type="PROSITE" id="PS51686">
    <property type="entry name" value="SAM_MT_RSMB_NOP"/>
    <property type="match status" value="1"/>
</dbReference>